<dbReference type="PANTHER" id="PTHR13504">
    <property type="entry name" value="FIDO DOMAIN-CONTAINING PROTEIN DDB_G0283145"/>
    <property type="match status" value="1"/>
</dbReference>
<dbReference type="EMBL" id="AP017315">
    <property type="protein sequence ID" value="BAU31655.1"/>
    <property type="molecule type" value="Genomic_DNA"/>
</dbReference>
<dbReference type="InterPro" id="IPR036597">
    <property type="entry name" value="Fido-like_dom_sf"/>
</dbReference>
<gene>
    <name evidence="4" type="ORF">MalAC0309_0788</name>
</gene>
<reference evidence="4 5" key="2">
    <citation type="submission" date="2016-01" db="EMBL/GenBank/DDBJ databases">
        <title>Microcella alkaliphila JAM AC0309 whole genome shotgun sequence.</title>
        <authorList>
            <person name="Kurata A."/>
            <person name="Hirose Y."/>
            <person name="Kishimoto N."/>
            <person name="Kobayashi T."/>
        </authorList>
    </citation>
    <scope>NUCLEOTIDE SEQUENCE [LARGE SCALE GENOMIC DNA]</scope>
    <source>
        <strain evidence="4 5">JAM AC0309</strain>
    </source>
</reference>
<keyword evidence="2" id="KW-0547">Nucleotide-binding</keyword>
<dbReference type="PANTHER" id="PTHR13504:SF38">
    <property type="entry name" value="FIDO DOMAIN-CONTAINING PROTEIN"/>
    <property type="match status" value="1"/>
</dbReference>
<feature type="active site" evidence="1">
    <location>
        <position position="203"/>
    </location>
</feature>
<feature type="binding site" evidence="2">
    <location>
        <begin position="248"/>
        <end position="249"/>
    </location>
    <ligand>
        <name>ATP</name>
        <dbReference type="ChEBI" id="CHEBI:30616"/>
    </ligand>
</feature>
<evidence type="ECO:0000256" key="2">
    <source>
        <dbReference type="PIRSR" id="PIRSR640198-2"/>
    </source>
</evidence>
<dbReference type="RefSeq" id="WP_096420872.1">
    <property type="nucleotide sequence ID" value="NZ_AP017315.1"/>
</dbReference>
<dbReference type="GO" id="GO:0005524">
    <property type="term" value="F:ATP binding"/>
    <property type="evidence" value="ECO:0007669"/>
    <property type="project" value="UniProtKB-KW"/>
</dbReference>
<keyword evidence="2" id="KW-0067">ATP-binding</keyword>
<evidence type="ECO:0000313" key="4">
    <source>
        <dbReference type="EMBL" id="BAU31655.1"/>
    </source>
</evidence>
<dbReference type="Proteomes" id="UP000218965">
    <property type="component" value="Chromosome"/>
</dbReference>
<sequence>MQILPNQGPITYDLDRKYALPTITFGSDLVKYAFDLERLRGNFGLGSTPPAILSELHDLFQLLMGVVSARIEGNRTTVLEALTESTRERFGSPSPAEGWLEIRNLLQAMAEIDRMDPELPLSHVFVRQLHELAVADLIREGDPNPGAYRTADVEISQARHTPPSHVLVRPEMSDWLEFANRPVEIAEQMVHVAMAHHRFLWIHPFSNGNGRVSRLLSYAMLRRHGFLSPAGYRTVNPTAVFGNDREEYYSSLALADDLSNEGTAAWCTFFVRGIHEDMERLTRLQDVNYLMRELLEPAIDRMVASGASSQAEGRALRIALRQEVVKAGDLQEAFPGAPSQRSVAIRAMLDQGILRHATQGPRFYRAAIATGPFSPFVVRGLDRLGFLPRILKDDPQL</sequence>
<dbReference type="AlphaFoldDB" id="A0A0U4WUX1"/>
<dbReference type="OrthoDB" id="9813719at2"/>
<reference evidence="5" key="1">
    <citation type="submission" date="2015-12" db="EMBL/GenBank/DDBJ databases">
        <authorList>
            <person name="Shamseldin A."/>
            <person name="Moawad H."/>
            <person name="Abd El-Rahim W.M."/>
            <person name="Sadowsky M.J."/>
        </authorList>
    </citation>
    <scope>NUCLEOTIDE SEQUENCE [LARGE SCALE GENOMIC DNA]</scope>
    <source>
        <strain evidence="5">JAM AC0309</strain>
    </source>
</reference>
<dbReference type="InterPro" id="IPR003812">
    <property type="entry name" value="Fido"/>
</dbReference>
<dbReference type="KEGG" id="malk:MalAC0309_0788"/>
<feature type="domain" description="Fido" evidence="3">
    <location>
        <begin position="121"/>
        <end position="272"/>
    </location>
</feature>
<evidence type="ECO:0000256" key="1">
    <source>
        <dbReference type="PIRSR" id="PIRSR640198-1"/>
    </source>
</evidence>
<evidence type="ECO:0000259" key="3">
    <source>
        <dbReference type="PROSITE" id="PS51459"/>
    </source>
</evidence>
<proteinExistence type="predicted"/>
<accession>A0A0U4WUX1</accession>
<dbReference type="Pfam" id="PF02661">
    <property type="entry name" value="Fic"/>
    <property type="match status" value="1"/>
</dbReference>
<dbReference type="InterPro" id="IPR040198">
    <property type="entry name" value="Fido_containing"/>
</dbReference>
<name>A0A0U4WUX1_9MICO</name>
<organism evidence="4 5">
    <name type="scientific">Microcella alkaliphila</name>
    <dbReference type="NCBI Taxonomy" id="279828"/>
    <lineage>
        <taxon>Bacteria</taxon>
        <taxon>Bacillati</taxon>
        <taxon>Actinomycetota</taxon>
        <taxon>Actinomycetes</taxon>
        <taxon>Micrococcales</taxon>
        <taxon>Microbacteriaceae</taxon>
        <taxon>Microcella</taxon>
    </lineage>
</organism>
<dbReference type="PROSITE" id="PS51459">
    <property type="entry name" value="FIDO"/>
    <property type="match status" value="1"/>
</dbReference>
<dbReference type="SUPFAM" id="SSF140931">
    <property type="entry name" value="Fic-like"/>
    <property type="match status" value="1"/>
</dbReference>
<evidence type="ECO:0000313" key="5">
    <source>
        <dbReference type="Proteomes" id="UP000218965"/>
    </source>
</evidence>
<dbReference type="Gene3D" id="1.10.3290.10">
    <property type="entry name" value="Fido-like domain"/>
    <property type="match status" value="1"/>
</dbReference>
<protein>
    <recommendedName>
        <fullName evidence="3">Fido domain-containing protein</fullName>
    </recommendedName>
</protein>